<dbReference type="InterPro" id="IPR012337">
    <property type="entry name" value="RNaseH-like_sf"/>
</dbReference>
<feature type="compositionally biased region" description="Low complexity" evidence="1">
    <location>
        <begin position="71"/>
        <end position="85"/>
    </location>
</feature>
<dbReference type="SUPFAM" id="SSF53098">
    <property type="entry name" value="Ribonuclease H-like"/>
    <property type="match status" value="1"/>
</dbReference>
<evidence type="ECO:0000313" key="3">
    <source>
        <dbReference type="EMBL" id="CAK0887211.1"/>
    </source>
</evidence>
<feature type="region of interest" description="Disordered" evidence="1">
    <location>
        <begin position="153"/>
        <end position="207"/>
    </location>
</feature>
<feature type="region of interest" description="Disordered" evidence="1">
    <location>
        <begin position="71"/>
        <end position="127"/>
    </location>
</feature>
<proteinExistence type="predicted"/>
<feature type="domain" description="Integrase catalytic" evidence="2">
    <location>
        <begin position="984"/>
        <end position="1165"/>
    </location>
</feature>
<organism evidence="3 4">
    <name type="scientific">Prorocentrum cordatum</name>
    <dbReference type="NCBI Taxonomy" id="2364126"/>
    <lineage>
        <taxon>Eukaryota</taxon>
        <taxon>Sar</taxon>
        <taxon>Alveolata</taxon>
        <taxon>Dinophyceae</taxon>
        <taxon>Prorocentrales</taxon>
        <taxon>Prorocentraceae</taxon>
        <taxon>Prorocentrum</taxon>
    </lineage>
</organism>
<evidence type="ECO:0000256" key="1">
    <source>
        <dbReference type="SAM" id="MobiDB-lite"/>
    </source>
</evidence>
<comment type="caution">
    <text evidence="3">The sequence shown here is derived from an EMBL/GenBank/DDBJ whole genome shotgun (WGS) entry which is preliminary data.</text>
</comment>
<dbReference type="Pfam" id="PF07727">
    <property type="entry name" value="RVT_2"/>
    <property type="match status" value="1"/>
</dbReference>
<evidence type="ECO:0000259" key="2">
    <source>
        <dbReference type="PROSITE" id="PS50994"/>
    </source>
</evidence>
<dbReference type="EMBL" id="CAUYUJ010018908">
    <property type="protein sequence ID" value="CAK0887211.1"/>
    <property type="molecule type" value="Genomic_DNA"/>
</dbReference>
<reference evidence="3" key="1">
    <citation type="submission" date="2023-10" db="EMBL/GenBank/DDBJ databases">
        <authorList>
            <person name="Chen Y."/>
            <person name="Shah S."/>
            <person name="Dougan E. K."/>
            <person name="Thang M."/>
            <person name="Chan C."/>
        </authorList>
    </citation>
    <scope>NUCLEOTIDE SEQUENCE [LARGE SCALE GENOMIC DNA]</scope>
</reference>
<keyword evidence="4" id="KW-1185">Reference proteome</keyword>
<dbReference type="Gene3D" id="3.30.420.10">
    <property type="entry name" value="Ribonuclease H-like superfamily/Ribonuclease H"/>
    <property type="match status" value="1"/>
</dbReference>
<dbReference type="PROSITE" id="PS50994">
    <property type="entry name" value="INTEGRASE"/>
    <property type="match status" value="1"/>
</dbReference>
<protein>
    <recommendedName>
        <fullName evidence="2">Integrase catalytic domain-containing protein</fullName>
    </recommendedName>
</protein>
<dbReference type="InterPro" id="IPR001584">
    <property type="entry name" value="Integrase_cat-core"/>
</dbReference>
<dbReference type="Proteomes" id="UP001189429">
    <property type="component" value="Unassembled WGS sequence"/>
</dbReference>
<dbReference type="InterPro" id="IPR036397">
    <property type="entry name" value="RNaseH_sf"/>
</dbReference>
<name>A0ABN9WKW0_9DINO</name>
<dbReference type="InterPro" id="IPR013103">
    <property type="entry name" value="RVT_2"/>
</dbReference>
<feature type="compositionally biased region" description="Basic and acidic residues" evidence="1">
    <location>
        <begin position="174"/>
        <end position="188"/>
    </location>
</feature>
<accession>A0ABN9WKW0</accession>
<sequence length="1658" mass="181529">MPEKRKFETEVTRFEKRLRTTVHSLLCDRLQIPYNRSEPYPVPVNIAIKHLVSVANDQALDWYLAQHAAQSAQSSADPQQPLGLPALPPVPQQALPGPSQGLHGMPPGLQLSLPAPPPPQQHLRPPLWAGAYPQLPAAPYAVVPRAPPPMAPQGLFPGISGPHPYQPAWPHASDILRGDAEGDSEHGEQQQQQQQQQQHPVQRHPVEQHAPASIPVDVVMKLLEAVAAKAAPTTGQPPSVVNPEADRVVIPSLPSHLDYTQWRYSVHANVLAASSVPHLVGPFMDDVANPYVSDEMLVTDRPPAMASIDAKLFSALVHLLVAKPCEDSTRILGAIRQLCQPGCGRQALRLIDGDYLHQGPRRRQIALAALREMTKPVHDIGQAEATLTKLKNILMELRGSPEMPTGSASSSSAPSTAAAALIDSQVAEFQRYLAAQAAVKKAYGCECTPAAMQSTDVLLDSGSTFHFTGKVGEAGISPTAAVEVATATGESAFNQGATSIDNSQVGPLHAHFAPGAPTAAGLGKLIKDLKLDFSWSWRDFENPALTTAEGVPLSVHVEELCVDQRSFGSHNYATDSSHQDECIHLNGMFCPPHNVGQTACIAQVLEHGDRAPRQSDTREVPLPGVVVEDDESQTLIMDKPVVAHHFLGIDINLSEPVSPNLVLRKKQTPCHDSVCVLGIGDGADQGGGGYAKLAARLIGMLLYLMRGTRPELAVGLSILGSFVARWSTLCDVVAIGIMSYLNTYPNVVLTLAGDERDVHHMTSETFADSDRAGDKETSKSISGALSFIMGEHGTKAPIAWFAVKIRSSGISTGEVEVAAASVALRRLALPLTSVLEFVFVPGGATILILLRGDAEVAEHVFASGRSKAMRYLRKVHRVSIHFVYDVLHLPGVSYKHVEGSENCSDLLTKPLPKDTHVKHVHFMGLVILSDDNQVMAVVAYKANKGFKQGARRVWVSPDMPHTLEHMLLHLPMHPDCEICQLAKISLTPARRAVSSERETVYGGRFYADLIGPVLPDISGFKYLLVLRDEATDYAFVHPMPDKTGSTVTEAYKVLTVDSVIKNVRPDWGCEFQGRFEKHCRRVDAHIERGLPRRSTNCARAERWHRTLEEGVRADLCQSGLGHQWYAMSAVMWTEHWNRVGRDGRISPYFHRFNRTSDLELRPFGSLIIYLKDKPSAITNLPKFEPRGDFGVVVGYGARGSFIILRLAPFIQEGRRLFKRTRDVKFPAHGPKFPVRHLLKSKEPEVAWHFLLPCEQVPDDDVELHAPHGDRCATCSGFIATDPVTCKACIEGAPRKRVTKKETSEIHSNDQTCNLRRRHCVSADSVGTDVVQCLVDPLPPCEEETSVADIVFGTLIVPDTVEPAPSTVGPDFHEPENLASAAGHFKNQVEKGTTSSEEAVKGFCMVYKAVPLKSASAQTPEAQVAIRKELATMEELKVWDPYDTVMELWQLRSLHPDALVVYAHLLLGCKDTESSGLDVLDPLQAYLLKWKARIVAGGDRLLDQYGRHYGEKDLHGAPTSLEAVRLVCWWATMSPTHTLLQADVTGAYLQSQLGGRPVWIVLPPSLWPKWWSEKGYKQPVLRLRKALYGLQRSGFDWAKKAHSVLTAAGWTVIPDVVDAVYIKRDGSKVCIMALYVDDILASGPSDMLSEALNAIRGHP</sequence>
<feature type="compositionally biased region" description="Low complexity" evidence="1">
    <location>
        <begin position="189"/>
        <end position="198"/>
    </location>
</feature>
<evidence type="ECO:0000313" key="4">
    <source>
        <dbReference type="Proteomes" id="UP001189429"/>
    </source>
</evidence>
<gene>
    <name evidence="3" type="ORF">PCOR1329_LOCUS68332</name>
</gene>